<evidence type="ECO:0000256" key="5">
    <source>
        <dbReference type="ARBA" id="ARBA00022448"/>
    </source>
</evidence>
<dbReference type="GO" id="GO:0015886">
    <property type="term" value="P:heme transport"/>
    <property type="evidence" value="ECO:0007669"/>
    <property type="project" value="InterPro"/>
</dbReference>
<sequence>MIPDLGKYAVTVLSAYGVSLLLLAVICGASIWRARRVKAALRVVEERIKNGR</sequence>
<dbReference type="AlphaFoldDB" id="A0A418SC36"/>
<dbReference type="GO" id="GO:0017004">
    <property type="term" value="P:cytochrome complex assembly"/>
    <property type="evidence" value="ECO:0007669"/>
    <property type="project" value="UniProtKB-KW"/>
</dbReference>
<organism evidence="13 14">
    <name type="scientific">Pseudooceanicola algae</name>
    <dbReference type="NCBI Taxonomy" id="1537215"/>
    <lineage>
        <taxon>Bacteria</taxon>
        <taxon>Pseudomonadati</taxon>
        <taxon>Pseudomonadota</taxon>
        <taxon>Alphaproteobacteria</taxon>
        <taxon>Rhodobacterales</taxon>
        <taxon>Paracoccaceae</taxon>
        <taxon>Pseudooceanicola</taxon>
    </lineage>
</organism>
<keyword evidence="11 12" id="KW-0472">Membrane</keyword>
<evidence type="ECO:0000313" key="13">
    <source>
        <dbReference type="EMBL" id="QPM89966.1"/>
    </source>
</evidence>
<comment type="similarity">
    <text evidence="3 12">Belongs to the CcmD/CycX/HelD family.</text>
</comment>
<dbReference type="Pfam" id="PF04995">
    <property type="entry name" value="CcmD"/>
    <property type="match status" value="1"/>
</dbReference>
<feature type="transmembrane region" description="Helical" evidence="12">
    <location>
        <begin position="12"/>
        <end position="32"/>
    </location>
</feature>
<keyword evidence="7 12" id="KW-0997">Cell inner membrane</keyword>
<dbReference type="InterPro" id="IPR007078">
    <property type="entry name" value="Haem_export_protD_CcmD"/>
</dbReference>
<name>A0A418SC36_9RHOB</name>
<evidence type="ECO:0000256" key="11">
    <source>
        <dbReference type="ARBA" id="ARBA00023136"/>
    </source>
</evidence>
<keyword evidence="10 12" id="KW-1133">Transmembrane helix</keyword>
<keyword evidence="8 12" id="KW-0812">Transmembrane</keyword>
<evidence type="ECO:0000256" key="4">
    <source>
        <dbReference type="ARBA" id="ARBA00016461"/>
    </source>
</evidence>
<proteinExistence type="inferred from homology"/>
<dbReference type="EMBL" id="CP060436">
    <property type="protein sequence ID" value="QPM89966.1"/>
    <property type="molecule type" value="Genomic_DNA"/>
</dbReference>
<dbReference type="RefSeq" id="WP_196222891.1">
    <property type="nucleotide sequence ID" value="NZ_CP060436.1"/>
</dbReference>
<dbReference type="KEGG" id="palw:PSAL_011970"/>
<dbReference type="NCBIfam" id="TIGR03141">
    <property type="entry name" value="cytochro_ccmD"/>
    <property type="match status" value="1"/>
</dbReference>
<comment type="function">
    <text evidence="1 12">Required for the export of heme to the periplasm for the biogenesis of c-type cytochromes.</text>
</comment>
<evidence type="ECO:0000256" key="6">
    <source>
        <dbReference type="ARBA" id="ARBA00022475"/>
    </source>
</evidence>
<evidence type="ECO:0000256" key="8">
    <source>
        <dbReference type="ARBA" id="ARBA00022692"/>
    </source>
</evidence>
<protein>
    <recommendedName>
        <fullName evidence="4 12">Heme exporter protein D</fullName>
    </recommendedName>
</protein>
<comment type="subcellular location">
    <subcellularLocation>
        <location evidence="2 12">Cell inner membrane</location>
        <topology evidence="2 12">Single-pass membrane protein</topology>
    </subcellularLocation>
</comment>
<dbReference type="GO" id="GO:0005886">
    <property type="term" value="C:plasma membrane"/>
    <property type="evidence" value="ECO:0007669"/>
    <property type="project" value="UniProtKB-SubCell"/>
</dbReference>
<evidence type="ECO:0000256" key="2">
    <source>
        <dbReference type="ARBA" id="ARBA00004377"/>
    </source>
</evidence>
<keyword evidence="9 12" id="KW-0201">Cytochrome c-type biogenesis</keyword>
<evidence type="ECO:0000256" key="7">
    <source>
        <dbReference type="ARBA" id="ARBA00022519"/>
    </source>
</evidence>
<evidence type="ECO:0000256" key="1">
    <source>
        <dbReference type="ARBA" id="ARBA00002442"/>
    </source>
</evidence>
<gene>
    <name evidence="13" type="ORF">PSAL_011970</name>
</gene>
<reference evidence="13 14" key="1">
    <citation type="submission" date="2020-08" db="EMBL/GenBank/DDBJ databases">
        <title>Genome sequence of Rhodobacteraceae bacterium Lw-13e.</title>
        <authorList>
            <person name="Poehlein A."/>
            <person name="Wolter L."/>
            <person name="Daniel R."/>
            <person name="Brinkhoff T."/>
        </authorList>
    </citation>
    <scope>NUCLEOTIDE SEQUENCE [LARGE SCALE GENOMIC DNA]</scope>
    <source>
        <strain evidence="13 14">Lw-13e</strain>
    </source>
</reference>
<evidence type="ECO:0000313" key="14">
    <source>
        <dbReference type="Proteomes" id="UP000283786"/>
    </source>
</evidence>
<evidence type="ECO:0000256" key="10">
    <source>
        <dbReference type="ARBA" id="ARBA00022989"/>
    </source>
</evidence>
<accession>A0A418SC36</accession>
<keyword evidence="14" id="KW-1185">Reference proteome</keyword>
<evidence type="ECO:0000256" key="9">
    <source>
        <dbReference type="ARBA" id="ARBA00022748"/>
    </source>
</evidence>
<evidence type="ECO:0000256" key="3">
    <source>
        <dbReference type="ARBA" id="ARBA00008741"/>
    </source>
</evidence>
<keyword evidence="5 12" id="KW-0813">Transport</keyword>
<dbReference type="Proteomes" id="UP000283786">
    <property type="component" value="Chromosome"/>
</dbReference>
<keyword evidence="6 12" id="KW-1003">Cell membrane</keyword>
<evidence type="ECO:0000256" key="12">
    <source>
        <dbReference type="RuleBase" id="RU363101"/>
    </source>
</evidence>